<sequence>MAVSILEAFQAVTPLLPRLMTQRVGMVVSDREKWIASNSIQEIASQVVVGEAVKPGAAVAVAMNEKRRVVVQVKKEVYGVPYVAVSIPLEENGQIVGAVAVHQSLEHQRAMHETAEQLSQATETLSTSLRMISEKAVSLADSGKSLKQLTAKAADEVTETDKVIEFIKGVATQTNMLGLNAAIEAARAGEQGRGFAVVAEEVRKLAENSADSAQQITDILTKIRNSIHSLNEEIAQLTEVNVEQADLIQQISKESNALRKTSEAVEKMAGEV</sequence>
<dbReference type="SMART" id="SM00283">
    <property type="entry name" value="MA"/>
    <property type="match status" value="1"/>
</dbReference>
<dbReference type="PANTHER" id="PTHR32089">
    <property type="entry name" value="METHYL-ACCEPTING CHEMOTAXIS PROTEIN MCPB"/>
    <property type="match status" value="1"/>
</dbReference>
<dbReference type="GO" id="GO:0007165">
    <property type="term" value="P:signal transduction"/>
    <property type="evidence" value="ECO:0007669"/>
    <property type="project" value="UniProtKB-KW"/>
</dbReference>
<dbReference type="AlphaFoldDB" id="A0A6I2UZT0"/>
<comment type="caution">
    <text evidence="4">The sequence shown here is derived from an EMBL/GenBank/DDBJ whole genome shotgun (WGS) entry which is preliminary data.</text>
</comment>
<organism evidence="4 5">
    <name type="scientific">Selenomonas montiformis</name>
    <dbReference type="NCBI Taxonomy" id="2652285"/>
    <lineage>
        <taxon>Bacteria</taxon>
        <taxon>Bacillati</taxon>
        <taxon>Bacillota</taxon>
        <taxon>Negativicutes</taxon>
        <taxon>Selenomonadales</taxon>
        <taxon>Selenomonadaceae</taxon>
        <taxon>Selenomonas</taxon>
    </lineage>
</organism>
<keyword evidence="5" id="KW-1185">Reference proteome</keyword>
<dbReference type="EMBL" id="VUNL01000005">
    <property type="protein sequence ID" value="MSV24786.1"/>
    <property type="molecule type" value="Genomic_DNA"/>
</dbReference>
<dbReference type="InterPro" id="IPR029151">
    <property type="entry name" value="Sensor-like_sf"/>
</dbReference>
<reference evidence="4 5" key="1">
    <citation type="submission" date="2019-08" db="EMBL/GenBank/DDBJ databases">
        <title>In-depth cultivation of the pig gut microbiome towards novel bacterial diversity and tailored functional studies.</title>
        <authorList>
            <person name="Wylensek D."/>
            <person name="Hitch T.C.A."/>
            <person name="Clavel T."/>
        </authorList>
    </citation>
    <scope>NUCLEOTIDE SEQUENCE [LARGE SCALE GENOMIC DNA]</scope>
    <source>
        <strain evidence="5">WCA-380-WT-3B3</strain>
    </source>
</reference>
<evidence type="ECO:0000256" key="1">
    <source>
        <dbReference type="ARBA" id="ARBA00023224"/>
    </source>
</evidence>
<dbReference type="PROSITE" id="PS50111">
    <property type="entry name" value="CHEMOTAXIS_TRANSDUC_2"/>
    <property type="match status" value="1"/>
</dbReference>
<protein>
    <submittedName>
        <fullName evidence="4">Methyl-accepting chemotaxis protein</fullName>
    </submittedName>
</protein>
<dbReference type="InterPro" id="IPR004089">
    <property type="entry name" value="MCPsignal_dom"/>
</dbReference>
<evidence type="ECO:0000313" key="5">
    <source>
        <dbReference type="Proteomes" id="UP000430222"/>
    </source>
</evidence>
<dbReference type="Proteomes" id="UP000430222">
    <property type="component" value="Unassembled WGS sequence"/>
</dbReference>
<dbReference type="Gene3D" id="1.10.287.950">
    <property type="entry name" value="Methyl-accepting chemotaxis protein"/>
    <property type="match status" value="1"/>
</dbReference>
<dbReference type="PANTHER" id="PTHR32089:SF112">
    <property type="entry name" value="LYSOZYME-LIKE PROTEIN-RELATED"/>
    <property type="match status" value="1"/>
</dbReference>
<evidence type="ECO:0000259" key="3">
    <source>
        <dbReference type="PROSITE" id="PS50111"/>
    </source>
</evidence>
<dbReference type="GO" id="GO:0016020">
    <property type="term" value="C:membrane"/>
    <property type="evidence" value="ECO:0007669"/>
    <property type="project" value="InterPro"/>
</dbReference>
<keyword evidence="1 2" id="KW-0807">Transducer</keyword>
<evidence type="ECO:0000256" key="2">
    <source>
        <dbReference type="PROSITE-ProRule" id="PRU00284"/>
    </source>
</evidence>
<dbReference type="SUPFAM" id="SSF58104">
    <property type="entry name" value="Methyl-accepting chemotaxis protein (MCP) signaling domain"/>
    <property type="match status" value="1"/>
</dbReference>
<evidence type="ECO:0000313" key="4">
    <source>
        <dbReference type="EMBL" id="MSV24786.1"/>
    </source>
</evidence>
<name>A0A6I2UZT0_9FIRM</name>
<dbReference type="SUPFAM" id="SSF103190">
    <property type="entry name" value="Sensory domain-like"/>
    <property type="match status" value="1"/>
</dbReference>
<accession>A0A6I2UZT0</accession>
<proteinExistence type="predicted"/>
<gene>
    <name evidence="4" type="ORF">FYJ78_06240</name>
</gene>
<feature type="domain" description="Methyl-accepting transducer" evidence="3">
    <location>
        <begin position="98"/>
        <end position="272"/>
    </location>
</feature>
<dbReference type="Pfam" id="PF00015">
    <property type="entry name" value="MCPsignal"/>
    <property type="match status" value="1"/>
</dbReference>